<gene>
    <name evidence="1" type="ORF">N47_G40580</name>
</gene>
<dbReference type="EMBL" id="FR695868">
    <property type="protein sequence ID" value="CBX28734.1"/>
    <property type="molecule type" value="Genomic_DNA"/>
</dbReference>
<sequence length="78" mass="8963">MSQEGYQPDESGEAASEIFEGLSGGLRIHPWHITHKPLRIKKQEVNHNILGSPTQMCDAALIYIHELTFSWFFSYFII</sequence>
<accession>E1YDU0</accession>
<evidence type="ECO:0000313" key="1">
    <source>
        <dbReference type="EMBL" id="CBX28734.1"/>
    </source>
</evidence>
<dbReference type="AlphaFoldDB" id="E1YDU0"/>
<name>E1YDU0_9BACT</name>
<proteinExistence type="predicted"/>
<protein>
    <submittedName>
        <fullName evidence="1">Uncharacterized protein</fullName>
    </submittedName>
</protein>
<organism evidence="1">
    <name type="scientific">uncultured Desulfobacterium sp</name>
    <dbReference type="NCBI Taxonomy" id="201089"/>
    <lineage>
        <taxon>Bacteria</taxon>
        <taxon>Pseudomonadati</taxon>
        <taxon>Thermodesulfobacteriota</taxon>
        <taxon>Desulfobacteria</taxon>
        <taxon>Desulfobacterales</taxon>
        <taxon>Desulfobacteriaceae</taxon>
        <taxon>Desulfobacterium</taxon>
        <taxon>environmental samples</taxon>
    </lineage>
</organism>
<reference evidence="1" key="1">
    <citation type="journal article" date="2011" name="Environ. Microbiol.">
        <title>Genomic insights into the metabolic potential of the polycyclic aromatic hydrocarbon degrading sulfate-reducing Deltaproteobacterium N47.</title>
        <authorList>
            <person name="Bergmann F."/>
            <person name="Selesi D."/>
            <person name="Weinmaier T."/>
            <person name="Tischler P."/>
            <person name="Rattei T."/>
            <person name="Meckenstock R.U."/>
        </authorList>
    </citation>
    <scope>NUCLEOTIDE SEQUENCE</scope>
</reference>